<reference evidence="1 2" key="1">
    <citation type="journal article" date="2015" name="Int. J. Syst. Evol. Microbiol.">
        <title>Methanoculleus taiwanensis sp. nov., a methanogen isolated from deep marine sediment at the deformation front area near Taiwan.</title>
        <authorList>
            <person name="Weng C.Y."/>
            <person name="Chen S.C."/>
            <person name="Lai M.C."/>
            <person name="Wu S.Y."/>
            <person name="Lin S."/>
            <person name="Yang T.F."/>
            <person name="Chen P.C."/>
        </authorList>
    </citation>
    <scope>NUCLEOTIDE SEQUENCE [LARGE SCALE GENOMIC DNA]</scope>
    <source>
        <strain evidence="1 2">CYW4</strain>
    </source>
</reference>
<dbReference type="RefSeq" id="WP_128694388.1">
    <property type="nucleotide sequence ID" value="NZ_LHQS01000003.1"/>
</dbReference>
<proteinExistence type="predicted"/>
<gene>
    <name evidence="1" type="ORF">ABH15_10625</name>
</gene>
<organism evidence="1 2">
    <name type="scientific">Methanoculleus taiwanensis</name>
    <dbReference type="NCBI Taxonomy" id="1550565"/>
    <lineage>
        <taxon>Archaea</taxon>
        <taxon>Methanobacteriati</taxon>
        <taxon>Methanobacteriota</taxon>
        <taxon>Stenosarchaea group</taxon>
        <taxon>Methanomicrobia</taxon>
        <taxon>Methanomicrobiales</taxon>
        <taxon>Methanomicrobiaceae</taxon>
        <taxon>Methanoculleus</taxon>
    </lineage>
</organism>
<sequence>MAVDKEDQQRILRKVHDILSAYGTADAVRSELESEGFVVKAEHGDAVSMENADAEIFVLIRMGEAGQVVGDHVTTFDEIELKPVRKV</sequence>
<accession>A0A498GWH0</accession>
<keyword evidence="2" id="KW-1185">Reference proteome</keyword>
<dbReference type="AlphaFoldDB" id="A0A498GWH0"/>
<dbReference type="EMBL" id="LHQS01000003">
    <property type="protein sequence ID" value="RXE55239.1"/>
    <property type="molecule type" value="Genomic_DNA"/>
</dbReference>
<comment type="caution">
    <text evidence="1">The sequence shown here is derived from an EMBL/GenBank/DDBJ whole genome shotgun (WGS) entry which is preliminary data.</text>
</comment>
<evidence type="ECO:0000313" key="2">
    <source>
        <dbReference type="Proteomes" id="UP000290932"/>
    </source>
</evidence>
<dbReference type="OrthoDB" id="106382at2157"/>
<evidence type="ECO:0000313" key="1">
    <source>
        <dbReference type="EMBL" id="RXE55239.1"/>
    </source>
</evidence>
<dbReference type="Proteomes" id="UP000290932">
    <property type="component" value="Unassembled WGS sequence"/>
</dbReference>
<name>A0A498GWH0_9EURY</name>
<protein>
    <submittedName>
        <fullName evidence="1">Uncharacterized protein</fullName>
    </submittedName>
</protein>